<gene>
    <name evidence="2" type="ORF">JM946_01700</name>
</gene>
<name>A0ABS1WR48_9GAMM</name>
<feature type="transmembrane region" description="Helical" evidence="1">
    <location>
        <begin position="63"/>
        <end position="86"/>
    </location>
</feature>
<evidence type="ECO:0000313" key="3">
    <source>
        <dbReference type="Proteomes" id="UP000661077"/>
    </source>
</evidence>
<dbReference type="Proteomes" id="UP000661077">
    <property type="component" value="Unassembled WGS sequence"/>
</dbReference>
<proteinExistence type="predicted"/>
<keyword evidence="3" id="KW-1185">Reference proteome</keyword>
<feature type="transmembrane region" description="Helical" evidence="1">
    <location>
        <begin position="6"/>
        <end position="24"/>
    </location>
</feature>
<keyword evidence="1" id="KW-0812">Transmembrane</keyword>
<dbReference type="EMBL" id="JAEVLS010000001">
    <property type="protein sequence ID" value="MBM0103433.1"/>
    <property type="molecule type" value="Genomic_DNA"/>
</dbReference>
<protein>
    <submittedName>
        <fullName evidence="2">Uncharacterized protein</fullName>
    </submittedName>
</protein>
<keyword evidence="1" id="KW-0472">Membrane</keyword>
<evidence type="ECO:0000256" key="1">
    <source>
        <dbReference type="SAM" id="Phobius"/>
    </source>
</evidence>
<keyword evidence="1" id="KW-1133">Transmembrane helix</keyword>
<comment type="caution">
    <text evidence="2">The sequence shown here is derived from an EMBL/GenBank/DDBJ whole genome shotgun (WGS) entry which is preliminary data.</text>
</comment>
<reference evidence="2 3" key="1">
    <citation type="journal article" date="2021" name="Int. J. Syst. Evol. Microbiol.">
        <title>Steroidobacter gossypii sp. nov., isolated from soil of cotton cropping field.</title>
        <authorList>
            <person name="Huang R."/>
            <person name="Yang S."/>
            <person name="Zhen C."/>
            <person name="Liu W."/>
        </authorList>
    </citation>
    <scope>NUCLEOTIDE SEQUENCE [LARGE SCALE GENOMIC DNA]</scope>
    <source>
        <strain evidence="2 3">S1-65</strain>
    </source>
</reference>
<organism evidence="2 3">
    <name type="scientific">Steroidobacter gossypii</name>
    <dbReference type="NCBI Taxonomy" id="2805490"/>
    <lineage>
        <taxon>Bacteria</taxon>
        <taxon>Pseudomonadati</taxon>
        <taxon>Pseudomonadota</taxon>
        <taxon>Gammaproteobacteria</taxon>
        <taxon>Steroidobacterales</taxon>
        <taxon>Steroidobacteraceae</taxon>
        <taxon>Steroidobacter</taxon>
    </lineage>
</organism>
<sequence length="112" mass="12183">MSNTQTLAVLLLVFYAVPLVVAAMRRGWLKFYFASVFAGALLLGYQTWADLQAEEDCRAGCAIVISITILIIATAMTGSLLAILSVSGFRKWRSVRAARSRERASQKAIGAK</sequence>
<accession>A0ABS1WR48</accession>
<feature type="transmembrane region" description="Helical" evidence="1">
    <location>
        <begin position="31"/>
        <end position="48"/>
    </location>
</feature>
<evidence type="ECO:0000313" key="2">
    <source>
        <dbReference type="EMBL" id="MBM0103433.1"/>
    </source>
</evidence>
<dbReference type="RefSeq" id="WP_203165407.1">
    <property type="nucleotide sequence ID" value="NZ_JAEVLS010000001.1"/>
</dbReference>